<dbReference type="RefSeq" id="WP_370396155.1">
    <property type="nucleotide sequence ID" value="NZ_JALBUT010000001.1"/>
</dbReference>
<sequence length="149" mass="16357">MNWIKITHQDLEISLNKSQLEILQAAEFASPGRDIAESVISMAVSRIRAEISAGQINSIDPDHSRIPPELKECALSLALEALQARLPDMPMPPSISKRADLARETLARVAEGKLPVSQPLYGIKTAKKKGVSILKSRRQNFSSKTMEGL</sequence>
<comment type="caution">
    <text evidence="1">The sequence shown here is derived from an EMBL/GenBank/DDBJ whole genome shotgun (WGS) entry which is preliminary data.</text>
</comment>
<name>A0ABU4WDR6_9BACT</name>
<proteinExistence type="predicted"/>
<gene>
    <name evidence="1" type="ORF">MOX91_00700</name>
</gene>
<organism evidence="1 2">
    <name type="scientific">Intestinicryptomonas porci</name>
    <dbReference type="NCBI Taxonomy" id="2926320"/>
    <lineage>
        <taxon>Bacteria</taxon>
        <taxon>Pseudomonadati</taxon>
        <taxon>Verrucomicrobiota</taxon>
        <taxon>Opitutia</taxon>
        <taxon>Opitutales</taxon>
        <taxon>Intestinicryptomonaceae</taxon>
        <taxon>Intestinicryptomonas</taxon>
    </lineage>
</organism>
<protein>
    <submittedName>
        <fullName evidence="1">Uncharacterized protein</fullName>
    </submittedName>
</protein>
<accession>A0ABU4WDR6</accession>
<evidence type="ECO:0000313" key="1">
    <source>
        <dbReference type="EMBL" id="MDX8414705.1"/>
    </source>
</evidence>
<dbReference type="EMBL" id="JALBUT010000001">
    <property type="protein sequence ID" value="MDX8414705.1"/>
    <property type="molecule type" value="Genomic_DNA"/>
</dbReference>
<evidence type="ECO:0000313" key="2">
    <source>
        <dbReference type="Proteomes" id="UP001275932"/>
    </source>
</evidence>
<reference evidence="1 2" key="1">
    <citation type="submission" date="2022-03" db="EMBL/GenBank/DDBJ databases">
        <title>Novel taxa within the pig intestine.</title>
        <authorList>
            <person name="Wylensek D."/>
            <person name="Bishof K."/>
            <person name="Afrizal A."/>
            <person name="Clavel T."/>
        </authorList>
    </citation>
    <scope>NUCLEOTIDE SEQUENCE [LARGE SCALE GENOMIC DNA]</scope>
    <source>
        <strain evidence="1 2">CLA-KB-P66</strain>
    </source>
</reference>
<keyword evidence="2" id="KW-1185">Reference proteome</keyword>
<dbReference type="Proteomes" id="UP001275932">
    <property type="component" value="Unassembled WGS sequence"/>
</dbReference>